<name>A0A7W4UVE4_LEIAQ</name>
<keyword evidence="3" id="KW-0131">Cell cycle</keyword>
<dbReference type="Proteomes" id="UP000538196">
    <property type="component" value="Unassembled WGS sequence"/>
</dbReference>
<dbReference type="RefSeq" id="WP_021762362.1">
    <property type="nucleotide sequence ID" value="NZ_JACHVP010000001.1"/>
</dbReference>
<evidence type="ECO:0000313" key="3">
    <source>
        <dbReference type="EMBL" id="MBB2967024.1"/>
    </source>
</evidence>
<feature type="compositionally biased region" description="Low complexity" evidence="1">
    <location>
        <begin position="19"/>
        <end position="34"/>
    </location>
</feature>
<dbReference type="EMBL" id="JACHVP010000001">
    <property type="protein sequence ID" value="MBB2967024.1"/>
    <property type="molecule type" value="Genomic_DNA"/>
</dbReference>
<feature type="region of interest" description="Disordered" evidence="1">
    <location>
        <begin position="196"/>
        <end position="215"/>
    </location>
</feature>
<dbReference type="AlphaFoldDB" id="A0A7W4UVE4"/>
<keyword evidence="2" id="KW-1133">Transmembrane helix</keyword>
<keyword evidence="2" id="KW-0812">Transmembrane</keyword>
<feature type="region of interest" description="Disordered" evidence="1">
    <location>
        <begin position="1"/>
        <end position="56"/>
    </location>
</feature>
<dbReference type="InterPro" id="IPR007060">
    <property type="entry name" value="FtsL/DivIC"/>
</dbReference>
<reference evidence="3 4" key="1">
    <citation type="submission" date="2020-08" db="EMBL/GenBank/DDBJ databases">
        <title>Sequencing the genomes of 1000 actinobacteria strains.</title>
        <authorList>
            <person name="Klenk H.-P."/>
        </authorList>
    </citation>
    <scope>NUCLEOTIDE SEQUENCE [LARGE SCALE GENOMIC DNA]</scope>
    <source>
        <strain evidence="3 4">DSM 20146</strain>
    </source>
</reference>
<evidence type="ECO:0000256" key="1">
    <source>
        <dbReference type="SAM" id="MobiDB-lite"/>
    </source>
</evidence>
<keyword evidence="3" id="KW-0132">Cell division</keyword>
<sequence length="215" mass="22778">MPKRPTLPNTAPAPEKRPAPATAPATKAPRNAKPSGAKQPRTSTPKPTTHTVAPVMSTPSGTGRWLRGIHFSAFSLVMMGILVLAVVILAPTLQAFAQQRSQIADQQAVVDTLNSQVDAAKAQRARWNDPSYIRAQARDRLYYVMPGETSYLVIDDRPPAAASTDAPVSSKIQQTHTDWAGSLFGSFMGAGLTEATPAQLSGQTGTPAPTPTPTK</sequence>
<keyword evidence="2" id="KW-0472">Membrane</keyword>
<dbReference type="GO" id="GO:0051301">
    <property type="term" value="P:cell division"/>
    <property type="evidence" value="ECO:0007669"/>
    <property type="project" value="UniProtKB-KW"/>
</dbReference>
<gene>
    <name evidence="3" type="ORF">FHX33_001756</name>
</gene>
<organism evidence="3 4">
    <name type="scientific">Leifsonia aquatica</name>
    <name type="common">Corynebacterium aquaticum</name>
    <dbReference type="NCBI Taxonomy" id="144185"/>
    <lineage>
        <taxon>Bacteria</taxon>
        <taxon>Bacillati</taxon>
        <taxon>Actinomycetota</taxon>
        <taxon>Actinomycetes</taxon>
        <taxon>Micrococcales</taxon>
        <taxon>Microbacteriaceae</taxon>
        <taxon>Leifsonia</taxon>
    </lineage>
</organism>
<feature type="compositionally biased region" description="Polar residues" evidence="1">
    <location>
        <begin position="40"/>
        <end position="56"/>
    </location>
</feature>
<evidence type="ECO:0000313" key="4">
    <source>
        <dbReference type="Proteomes" id="UP000538196"/>
    </source>
</evidence>
<feature type="transmembrane region" description="Helical" evidence="2">
    <location>
        <begin position="69"/>
        <end position="90"/>
    </location>
</feature>
<comment type="caution">
    <text evidence="3">The sequence shown here is derived from an EMBL/GenBank/DDBJ whole genome shotgun (WGS) entry which is preliminary data.</text>
</comment>
<dbReference type="Pfam" id="PF04977">
    <property type="entry name" value="DivIC"/>
    <property type="match status" value="1"/>
</dbReference>
<keyword evidence="4" id="KW-1185">Reference proteome</keyword>
<accession>A0A7W4UVE4</accession>
<proteinExistence type="predicted"/>
<evidence type="ECO:0000256" key="2">
    <source>
        <dbReference type="SAM" id="Phobius"/>
    </source>
</evidence>
<protein>
    <submittedName>
        <fullName evidence="3">Cell division protein FtsB</fullName>
    </submittedName>
</protein>